<proteinExistence type="predicted"/>
<name>A0ABV4Y660_9CYAN</name>
<dbReference type="RefSeq" id="WP_413255299.1">
    <property type="nucleotide sequence ID" value="NZ_JBHFNS010000013.1"/>
</dbReference>
<sequence>MTPLKVFHQEQKNAADRFHYTNSWENDAARKSVQRKFTLILPLVDNNHYRIF</sequence>
<dbReference type="EMBL" id="JBHFNS010000013">
    <property type="protein sequence ID" value="MFB2933764.1"/>
    <property type="molecule type" value="Genomic_DNA"/>
</dbReference>
<evidence type="ECO:0000313" key="1">
    <source>
        <dbReference type="EMBL" id="MFB2933764.1"/>
    </source>
</evidence>
<protein>
    <submittedName>
        <fullName evidence="1">Uncharacterized protein</fullName>
    </submittedName>
</protein>
<gene>
    <name evidence="1" type="ORF">ACE1B6_00645</name>
</gene>
<keyword evidence="2" id="KW-1185">Reference proteome</keyword>
<evidence type="ECO:0000313" key="2">
    <source>
        <dbReference type="Proteomes" id="UP001576776"/>
    </source>
</evidence>
<accession>A0ABV4Y660</accession>
<reference evidence="1 2" key="1">
    <citation type="submission" date="2024-09" db="EMBL/GenBank/DDBJ databases">
        <title>Floridaenema gen nov. (Aerosakkonemataceae, Aerosakkonematales ord. nov., Cyanobacteria) from benthic tropical and subtropical fresh waters, with the description of four new species.</title>
        <authorList>
            <person name="Moretto J.A."/>
            <person name="Berthold D.E."/>
            <person name="Lefler F.W."/>
            <person name="Huang I.-S."/>
            <person name="Laughinghouse H. IV."/>
        </authorList>
    </citation>
    <scope>NUCLEOTIDE SEQUENCE [LARGE SCALE GENOMIC DNA]</scope>
    <source>
        <strain evidence="1 2">BLCC-F154</strain>
    </source>
</reference>
<comment type="caution">
    <text evidence="1">The sequence shown here is derived from an EMBL/GenBank/DDBJ whole genome shotgun (WGS) entry which is preliminary data.</text>
</comment>
<dbReference type="Proteomes" id="UP001576776">
    <property type="component" value="Unassembled WGS sequence"/>
</dbReference>
<organism evidence="1 2">
    <name type="scientific">Floridaenema fluviatile BLCC-F154</name>
    <dbReference type="NCBI Taxonomy" id="3153640"/>
    <lineage>
        <taxon>Bacteria</taxon>
        <taxon>Bacillati</taxon>
        <taxon>Cyanobacteriota</taxon>
        <taxon>Cyanophyceae</taxon>
        <taxon>Oscillatoriophycideae</taxon>
        <taxon>Aerosakkonematales</taxon>
        <taxon>Aerosakkonemataceae</taxon>
        <taxon>Floridanema</taxon>
        <taxon>Floridanema fluviatile</taxon>
    </lineage>
</organism>